<keyword evidence="2" id="KW-0472">Membrane</keyword>
<dbReference type="AlphaFoldDB" id="A0A7S2NQT5"/>
<reference evidence="3" key="1">
    <citation type="submission" date="2021-01" db="EMBL/GenBank/DDBJ databases">
        <authorList>
            <person name="Corre E."/>
            <person name="Pelletier E."/>
            <person name="Niang G."/>
            <person name="Scheremetjew M."/>
            <person name="Finn R."/>
            <person name="Kale V."/>
            <person name="Holt S."/>
            <person name="Cochrane G."/>
            <person name="Meng A."/>
            <person name="Brown T."/>
            <person name="Cohen L."/>
        </authorList>
    </citation>
    <scope>NUCLEOTIDE SEQUENCE</scope>
    <source>
        <strain evidence="3">B650</strain>
    </source>
</reference>
<feature type="compositionally biased region" description="Polar residues" evidence="1">
    <location>
        <begin position="1"/>
        <end position="22"/>
    </location>
</feature>
<organism evidence="3">
    <name type="scientific">Leptocylindrus danicus</name>
    <dbReference type="NCBI Taxonomy" id="163516"/>
    <lineage>
        <taxon>Eukaryota</taxon>
        <taxon>Sar</taxon>
        <taxon>Stramenopiles</taxon>
        <taxon>Ochrophyta</taxon>
        <taxon>Bacillariophyta</taxon>
        <taxon>Coscinodiscophyceae</taxon>
        <taxon>Chaetocerotophycidae</taxon>
        <taxon>Leptocylindrales</taxon>
        <taxon>Leptocylindraceae</taxon>
        <taxon>Leptocylindrus</taxon>
    </lineage>
</organism>
<feature type="transmembrane region" description="Helical" evidence="2">
    <location>
        <begin position="62"/>
        <end position="82"/>
    </location>
</feature>
<protein>
    <submittedName>
        <fullName evidence="3">Uncharacterized protein</fullName>
    </submittedName>
</protein>
<feature type="transmembrane region" description="Helical" evidence="2">
    <location>
        <begin position="155"/>
        <end position="185"/>
    </location>
</feature>
<accession>A0A7S2NQT5</accession>
<keyword evidence="2" id="KW-1133">Transmembrane helix</keyword>
<keyword evidence="2" id="KW-0812">Transmembrane</keyword>
<proteinExistence type="predicted"/>
<feature type="transmembrane region" description="Helical" evidence="2">
    <location>
        <begin position="89"/>
        <end position="113"/>
    </location>
</feature>
<evidence type="ECO:0000256" key="2">
    <source>
        <dbReference type="SAM" id="Phobius"/>
    </source>
</evidence>
<sequence length="251" mass="27811">MSTNAKTLTSSTPNDTRNSTTHPAAGSDDDHTLTAKAVRPPVKRLHNGVSNEEQVYSTARVLVTKIAVFAEAAGFLSFLAAVKSCPEAPLYAVVCLLWGALYNSIGATVHILFQDSGLETIAGFRLGEPSVARSLSIFLHTQEGLHRMYMNSVNVFIAIFVPELTFLFLVFNLMFYCVQICLFEFGGSKSIFMTPFNVQQHIPAMSFFRSIIFATPAMLAIATGKYLGHFDSSSKYFIREEAIEALQRRFW</sequence>
<gene>
    <name evidence="3" type="ORF">LDAN0321_LOCUS36</name>
</gene>
<name>A0A7S2NQT5_9STRA</name>
<feature type="transmembrane region" description="Helical" evidence="2">
    <location>
        <begin position="206"/>
        <end position="227"/>
    </location>
</feature>
<evidence type="ECO:0000313" key="3">
    <source>
        <dbReference type="EMBL" id="CAD9553854.1"/>
    </source>
</evidence>
<feature type="region of interest" description="Disordered" evidence="1">
    <location>
        <begin position="1"/>
        <end position="33"/>
    </location>
</feature>
<evidence type="ECO:0000256" key="1">
    <source>
        <dbReference type="SAM" id="MobiDB-lite"/>
    </source>
</evidence>
<dbReference type="EMBL" id="HBGY01000059">
    <property type="protein sequence ID" value="CAD9553854.1"/>
    <property type="molecule type" value="Transcribed_RNA"/>
</dbReference>